<dbReference type="EMBL" id="KN847323">
    <property type="protein sequence ID" value="KIW49581.1"/>
    <property type="molecule type" value="Genomic_DNA"/>
</dbReference>
<evidence type="ECO:0000256" key="1">
    <source>
        <dbReference type="ARBA" id="ARBA00010088"/>
    </source>
</evidence>
<dbReference type="GO" id="GO:0004301">
    <property type="term" value="F:epoxide hydrolase activity"/>
    <property type="evidence" value="ECO:0007669"/>
    <property type="project" value="TreeGrafter"/>
</dbReference>
<dbReference type="SUPFAM" id="SSF53474">
    <property type="entry name" value="alpha/beta-Hydrolases"/>
    <property type="match status" value="1"/>
</dbReference>
<dbReference type="Gene3D" id="3.40.50.1820">
    <property type="entry name" value="alpha/beta hydrolase"/>
    <property type="match status" value="1"/>
</dbReference>
<dbReference type="AlphaFoldDB" id="A0A0D2BBT4"/>
<dbReference type="InterPro" id="IPR029058">
    <property type="entry name" value="AB_hydrolase_fold"/>
</dbReference>
<sequence>MSAYSQLPHPPSFEMSKFTLETPQKDQEYLVELLRLSKLGPKTYENMRSDGKYGVTYEWMAEAKEYWENQFSWPAVETHINGFPNFMAQVSDDDGKLYPIHFVGLFSRKRGAIPLMCIHGWPGSFLEFLGVLTALQNKYTPDELPYHVVVPSLPGYAFSATPPLDKDWVLEDSARLMHKLMHGLGFGAGYCLQGGDIGSYAARIMATLYDSCKALHLNFCIMTSPDEMVHGRLPIESFERESLKRADDFAKFGTAYALEHSTRPATIGFALSSSPLALLAWIGEKYLKWTDKTPSLDEILASVTLYWLTETFPRAIYPYRQELIESPQQEWTEDDSRKVFNQGPHRYMLHPDPKYYCHKPLGYSWFPKEIAPVPRSWAATTGNMVWFKSHNEVSGVSRPCEEIEA</sequence>
<keyword evidence="5" id="KW-1185">Reference proteome</keyword>
<dbReference type="GeneID" id="25333157"/>
<evidence type="ECO:0000313" key="4">
    <source>
        <dbReference type="EMBL" id="KIW49581.1"/>
    </source>
</evidence>
<evidence type="ECO:0000313" key="5">
    <source>
        <dbReference type="Proteomes" id="UP000054342"/>
    </source>
</evidence>
<dbReference type="PANTHER" id="PTHR21661">
    <property type="entry name" value="EPOXIDE HYDROLASE 1-RELATED"/>
    <property type="match status" value="1"/>
</dbReference>
<dbReference type="STRING" id="348802.A0A0D2BBT4"/>
<dbReference type="OrthoDB" id="7130006at2759"/>
<dbReference type="GO" id="GO:0097176">
    <property type="term" value="P:epoxide metabolic process"/>
    <property type="evidence" value="ECO:0007669"/>
    <property type="project" value="TreeGrafter"/>
</dbReference>
<gene>
    <name evidence="4" type="ORF">PV05_11249</name>
</gene>
<evidence type="ECO:0000259" key="3">
    <source>
        <dbReference type="Pfam" id="PF06441"/>
    </source>
</evidence>
<name>A0A0D2BBT4_9EURO</name>
<feature type="domain" description="Epoxide hydrolase N-terminal" evidence="3">
    <location>
        <begin position="16"/>
        <end position="128"/>
    </location>
</feature>
<dbReference type="Proteomes" id="UP000054342">
    <property type="component" value="Unassembled WGS sequence"/>
</dbReference>
<proteinExistence type="inferred from homology"/>
<evidence type="ECO:0000256" key="2">
    <source>
        <dbReference type="ARBA" id="ARBA00022801"/>
    </source>
</evidence>
<protein>
    <recommendedName>
        <fullName evidence="3">Epoxide hydrolase N-terminal domain-containing protein</fullName>
    </recommendedName>
</protein>
<dbReference type="PANTHER" id="PTHR21661:SF39">
    <property type="entry name" value="HYDROLASE, PUTATIVE (AFU_ORTHOLOGUE AFUA_3G08960)-RELATED"/>
    <property type="match status" value="1"/>
</dbReference>
<keyword evidence="2" id="KW-0378">Hydrolase</keyword>
<dbReference type="RefSeq" id="XP_013310165.1">
    <property type="nucleotide sequence ID" value="XM_013454711.1"/>
</dbReference>
<accession>A0A0D2BBT4</accession>
<dbReference type="HOGENOM" id="CLU_019414_0_0_1"/>
<reference evidence="4 5" key="1">
    <citation type="submission" date="2015-01" db="EMBL/GenBank/DDBJ databases">
        <title>The Genome Sequence of Exophiala xenobiotica CBS118157.</title>
        <authorList>
            <consortium name="The Broad Institute Genomics Platform"/>
            <person name="Cuomo C."/>
            <person name="de Hoog S."/>
            <person name="Gorbushina A."/>
            <person name="Stielow B."/>
            <person name="Teixiera M."/>
            <person name="Abouelleil A."/>
            <person name="Chapman S.B."/>
            <person name="Priest M."/>
            <person name="Young S.K."/>
            <person name="Wortman J."/>
            <person name="Nusbaum C."/>
            <person name="Birren B."/>
        </authorList>
    </citation>
    <scope>NUCLEOTIDE SEQUENCE [LARGE SCALE GENOMIC DNA]</scope>
    <source>
        <strain evidence="4 5">CBS 118157</strain>
    </source>
</reference>
<organism evidence="4 5">
    <name type="scientific">Exophiala xenobiotica</name>
    <dbReference type="NCBI Taxonomy" id="348802"/>
    <lineage>
        <taxon>Eukaryota</taxon>
        <taxon>Fungi</taxon>
        <taxon>Dikarya</taxon>
        <taxon>Ascomycota</taxon>
        <taxon>Pezizomycotina</taxon>
        <taxon>Eurotiomycetes</taxon>
        <taxon>Chaetothyriomycetidae</taxon>
        <taxon>Chaetothyriales</taxon>
        <taxon>Herpotrichiellaceae</taxon>
        <taxon>Exophiala</taxon>
    </lineage>
</organism>
<dbReference type="InterPro" id="IPR010497">
    <property type="entry name" value="Epoxide_hydro_N"/>
</dbReference>
<dbReference type="Pfam" id="PF06441">
    <property type="entry name" value="EHN"/>
    <property type="match status" value="1"/>
</dbReference>
<comment type="similarity">
    <text evidence="1">Belongs to the peptidase S33 family.</text>
</comment>